<dbReference type="PANTHER" id="PTHR43791:SF47">
    <property type="entry name" value="MAJOR FACILITATOR SUPERFAMILY (MFS) PROFILE DOMAIN-CONTAINING PROTEIN-RELATED"/>
    <property type="match status" value="1"/>
</dbReference>
<evidence type="ECO:0000256" key="6">
    <source>
        <dbReference type="SAM" id="Phobius"/>
    </source>
</evidence>
<feature type="transmembrane region" description="Helical" evidence="6">
    <location>
        <begin position="435"/>
        <end position="457"/>
    </location>
</feature>
<sequence length="513" mass="56415">MAQYEEKVLDVDQLERVVSDESEAANNAAIAEFSPEEQKKILKKIDWRLVPTLGFMYCVSLMDRTNTGIAVVAGMGVDLELKGDRYSIIVLIFFITYVALQPPATVVLRKIGPRLFLPLIVVLWGLAMIAFGFVKTWVDLIPLRLVLGVFEAGFFPGCAYLLSCWYPRYELQKRNAVFYLIGSMSSAFSGILAYGFSQLAGHGVGAPWMGYHYGPTKLNPTAPKYFGPGLSGWRWIFILQGLITVIVGLIGWYFIVDFPELAAKKGMMGKKFLTEKEAAFVVARIEKDRHDAIPEEFNISKYMVNALDLKVWAFATLFMYTTTMTYAIAYFLPIILKDGMGFSTAASQCLIAPPYIFAAIVMYAFAWAGDKYHIRSPFVIANGILALIGLPMLGFSTNVGVRYFGVFLATAAANANVPCVLTWQANNIRGQWKRALCSATLVGFGGIGGIIGSTVFREQDKPGYVPGIIACIVAAALIVITSLALDFKFMRANKRAAGGGKVIEGLAGFRYTL</sequence>
<feature type="transmembrane region" description="Helical" evidence="6">
    <location>
        <begin position="115"/>
        <end position="133"/>
    </location>
</feature>
<comment type="caution">
    <text evidence="8">The sequence shown here is derived from an EMBL/GenBank/DDBJ whole genome shotgun (WGS) entry which is preliminary data.</text>
</comment>
<dbReference type="FunFam" id="1.20.1250.20:FF:000409">
    <property type="entry name" value="MFS general substrate transporter"/>
    <property type="match status" value="1"/>
</dbReference>
<dbReference type="SUPFAM" id="SSF103473">
    <property type="entry name" value="MFS general substrate transporter"/>
    <property type="match status" value="1"/>
</dbReference>
<accession>A0AAN8EA97</accession>
<dbReference type="GO" id="GO:0016020">
    <property type="term" value="C:membrane"/>
    <property type="evidence" value="ECO:0007669"/>
    <property type="project" value="UniProtKB-SubCell"/>
</dbReference>
<feature type="transmembrane region" description="Helical" evidence="6">
    <location>
        <begin position="403"/>
        <end position="423"/>
    </location>
</feature>
<comment type="subcellular location">
    <subcellularLocation>
        <location evidence="1">Membrane</location>
        <topology evidence="1">Multi-pass membrane protein</topology>
    </subcellularLocation>
</comment>
<keyword evidence="5 6" id="KW-0472">Membrane</keyword>
<feature type="transmembrane region" description="Helical" evidence="6">
    <location>
        <begin position="311"/>
        <end position="333"/>
    </location>
</feature>
<name>A0AAN8EA97_9EURO</name>
<dbReference type="FunFam" id="1.20.1250.20:FF:000511">
    <property type="entry name" value="MFS general substrate transporter"/>
    <property type="match status" value="1"/>
</dbReference>
<evidence type="ECO:0000259" key="7">
    <source>
        <dbReference type="PROSITE" id="PS50850"/>
    </source>
</evidence>
<organism evidence="8 9">
    <name type="scientific">Knufia fluminis</name>
    <dbReference type="NCBI Taxonomy" id="191047"/>
    <lineage>
        <taxon>Eukaryota</taxon>
        <taxon>Fungi</taxon>
        <taxon>Dikarya</taxon>
        <taxon>Ascomycota</taxon>
        <taxon>Pezizomycotina</taxon>
        <taxon>Eurotiomycetes</taxon>
        <taxon>Chaetothyriomycetidae</taxon>
        <taxon>Chaetothyriales</taxon>
        <taxon>Trichomeriaceae</taxon>
        <taxon>Knufia</taxon>
    </lineage>
</organism>
<keyword evidence="2" id="KW-0813">Transport</keyword>
<dbReference type="PROSITE" id="PS50850">
    <property type="entry name" value="MFS"/>
    <property type="match status" value="1"/>
</dbReference>
<protein>
    <recommendedName>
        <fullName evidence="7">Major facilitator superfamily (MFS) profile domain-containing protein</fullName>
    </recommendedName>
</protein>
<dbReference type="InterPro" id="IPR020846">
    <property type="entry name" value="MFS_dom"/>
</dbReference>
<dbReference type="PANTHER" id="PTHR43791">
    <property type="entry name" value="PERMEASE-RELATED"/>
    <property type="match status" value="1"/>
</dbReference>
<evidence type="ECO:0000256" key="2">
    <source>
        <dbReference type="ARBA" id="ARBA00022448"/>
    </source>
</evidence>
<keyword evidence="9" id="KW-1185">Reference proteome</keyword>
<evidence type="ECO:0000313" key="9">
    <source>
        <dbReference type="Proteomes" id="UP001316803"/>
    </source>
</evidence>
<feature type="transmembrane region" description="Helical" evidence="6">
    <location>
        <begin position="86"/>
        <end position="108"/>
    </location>
</feature>
<dbReference type="AlphaFoldDB" id="A0AAN8EA97"/>
<dbReference type="Proteomes" id="UP001316803">
    <property type="component" value="Unassembled WGS sequence"/>
</dbReference>
<dbReference type="InterPro" id="IPR036259">
    <property type="entry name" value="MFS_trans_sf"/>
</dbReference>
<dbReference type="InterPro" id="IPR011701">
    <property type="entry name" value="MFS"/>
</dbReference>
<feature type="transmembrane region" description="Helical" evidence="6">
    <location>
        <begin position="145"/>
        <end position="165"/>
    </location>
</feature>
<feature type="transmembrane region" description="Helical" evidence="6">
    <location>
        <begin position="177"/>
        <end position="196"/>
    </location>
</feature>
<dbReference type="Pfam" id="PF07690">
    <property type="entry name" value="MFS_1"/>
    <property type="match status" value="1"/>
</dbReference>
<evidence type="ECO:0000313" key="8">
    <source>
        <dbReference type="EMBL" id="KAK5949833.1"/>
    </source>
</evidence>
<dbReference type="Gene3D" id="1.20.1250.20">
    <property type="entry name" value="MFS general substrate transporter like domains"/>
    <property type="match status" value="2"/>
</dbReference>
<keyword evidence="3 6" id="KW-0812">Transmembrane</keyword>
<dbReference type="GO" id="GO:0022857">
    <property type="term" value="F:transmembrane transporter activity"/>
    <property type="evidence" value="ECO:0007669"/>
    <property type="project" value="InterPro"/>
</dbReference>
<gene>
    <name evidence="8" type="ORF">OHC33_009222</name>
</gene>
<reference evidence="8 9" key="1">
    <citation type="submission" date="2022-12" db="EMBL/GenBank/DDBJ databases">
        <title>Genomic features and morphological characterization of a novel Knufia sp. strain isolated from spacecraft assembly facility.</title>
        <authorList>
            <person name="Teixeira M."/>
            <person name="Chander A.M."/>
            <person name="Stajich J.E."/>
            <person name="Venkateswaran K."/>
        </authorList>
    </citation>
    <scope>NUCLEOTIDE SEQUENCE [LARGE SCALE GENOMIC DNA]</scope>
    <source>
        <strain evidence="8 9">FJI-L2-BK-P2</strain>
    </source>
</reference>
<feature type="transmembrane region" description="Helical" evidence="6">
    <location>
        <begin position="463"/>
        <end position="485"/>
    </location>
</feature>
<feature type="transmembrane region" description="Helical" evidence="6">
    <location>
        <begin position="233"/>
        <end position="255"/>
    </location>
</feature>
<dbReference type="EMBL" id="JAKLMC020000032">
    <property type="protein sequence ID" value="KAK5949833.1"/>
    <property type="molecule type" value="Genomic_DNA"/>
</dbReference>
<evidence type="ECO:0000256" key="4">
    <source>
        <dbReference type="ARBA" id="ARBA00022989"/>
    </source>
</evidence>
<keyword evidence="4 6" id="KW-1133">Transmembrane helix</keyword>
<evidence type="ECO:0000256" key="3">
    <source>
        <dbReference type="ARBA" id="ARBA00022692"/>
    </source>
</evidence>
<evidence type="ECO:0000256" key="5">
    <source>
        <dbReference type="ARBA" id="ARBA00023136"/>
    </source>
</evidence>
<evidence type="ECO:0000256" key="1">
    <source>
        <dbReference type="ARBA" id="ARBA00004141"/>
    </source>
</evidence>
<feature type="transmembrane region" description="Helical" evidence="6">
    <location>
        <begin position="378"/>
        <end position="397"/>
    </location>
</feature>
<feature type="transmembrane region" description="Helical" evidence="6">
    <location>
        <begin position="345"/>
        <end position="366"/>
    </location>
</feature>
<proteinExistence type="predicted"/>
<feature type="domain" description="Major facilitator superfamily (MFS) profile" evidence="7">
    <location>
        <begin position="49"/>
        <end position="493"/>
    </location>
</feature>